<name>A0A371AQZ6_9FIRM</name>
<comment type="caution">
    <text evidence="1">The sequence shown here is derived from an EMBL/GenBank/DDBJ whole genome shotgun (WGS) entry which is preliminary data.</text>
</comment>
<dbReference type="EMBL" id="QRCT01000050">
    <property type="protein sequence ID" value="RDU22007.1"/>
    <property type="molecule type" value="Genomic_DNA"/>
</dbReference>
<accession>A0A371AQZ6</accession>
<protein>
    <submittedName>
        <fullName evidence="1">Uncharacterized protein</fullName>
    </submittedName>
</protein>
<organism evidence="1 2">
    <name type="scientific">Anaerosacchariphilus polymeriproducens</name>
    <dbReference type="NCBI Taxonomy" id="1812858"/>
    <lineage>
        <taxon>Bacteria</taxon>
        <taxon>Bacillati</taxon>
        <taxon>Bacillota</taxon>
        <taxon>Clostridia</taxon>
        <taxon>Lachnospirales</taxon>
        <taxon>Lachnospiraceae</taxon>
        <taxon>Anaerosacchariphilus</taxon>
    </lineage>
</organism>
<dbReference type="AlphaFoldDB" id="A0A371AQZ6"/>
<gene>
    <name evidence="1" type="ORF">DWV06_15860</name>
</gene>
<evidence type="ECO:0000313" key="1">
    <source>
        <dbReference type="EMBL" id="RDU22007.1"/>
    </source>
</evidence>
<reference evidence="1 2" key="1">
    <citation type="submission" date="2018-07" db="EMBL/GenBank/DDBJ databases">
        <title>Anaerosacharophilus polymeroproducens gen. nov. sp. nov., an anaerobic bacterium isolated from salt field.</title>
        <authorList>
            <person name="Kim W."/>
            <person name="Yang S.-H."/>
            <person name="Oh J."/>
            <person name="Lee J.-H."/>
            <person name="Kwon K.K."/>
        </authorList>
    </citation>
    <scope>NUCLEOTIDE SEQUENCE [LARGE SCALE GENOMIC DNA]</scope>
    <source>
        <strain evidence="1 2">MCWD5</strain>
    </source>
</reference>
<evidence type="ECO:0000313" key="2">
    <source>
        <dbReference type="Proteomes" id="UP000255036"/>
    </source>
</evidence>
<proteinExistence type="predicted"/>
<dbReference type="Proteomes" id="UP000255036">
    <property type="component" value="Unassembled WGS sequence"/>
</dbReference>
<sequence length="87" mass="10415">MIKNIIKCISNYIKLKSKIRFKKELKNSVLSIEKRKYTIFRAINIKNINDKNSTVLCLSFKFYFNFLKLDQFISFFQIPFFVGMPGF</sequence>
<keyword evidence="2" id="KW-1185">Reference proteome</keyword>